<organism evidence="1 2">
    <name type="scientific">Aulographum hederae CBS 113979</name>
    <dbReference type="NCBI Taxonomy" id="1176131"/>
    <lineage>
        <taxon>Eukaryota</taxon>
        <taxon>Fungi</taxon>
        <taxon>Dikarya</taxon>
        <taxon>Ascomycota</taxon>
        <taxon>Pezizomycotina</taxon>
        <taxon>Dothideomycetes</taxon>
        <taxon>Pleosporomycetidae</taxon>
        <taxon>Aulographales</taxon>
        <taxon>Aulographaceae</taxon>
    </lineage>
</organism>
<dbReference type="AlphaFoldDB" id="A0A6G1H698"/>
<dbReference type="EMBL" id="ML977147">
    <property type="protein sequence ID" value="KAF1988753.1"/>
    <property type="molecule type" value="Genomic_DNA"/>
</dbReference>
<protein>
    <submittedName>
        <fullName evidence="1">Uncharacterized protein</fullName>
    </submittedName>
</protein>
<evidence type="ECO:0000313" key="2">
    <source>
        <dbReference type="Proteomes" id="UP000800041"/>
    </source>
</evidence>
<reference evidence="1" key="1">
    <citation type="journal article" date="2020" name="Stud. Mycol.">
        <title>101 Dothideomycetes genomes: a test case for predicting lifestyles and emergence of pathogens.</title>
        <authorList>
            <person name="Haridas S."/>
            <person name="Albert R."/>
            <person name="Binder M."/>
            <person name="Bloem J."/>
            <person name="Labutti K."/>
            <person name="Salamov A."/>
            <person name="Andreopoulos B."/>
            <person name="Baker S."/>
            <person name="Barry K."/>
            <person name="Bills G."/>
            <person name="Bluhm B."/>
            <person name="Cannon C."/>
            <person name="Castanera R."/>
            <person name="Culley D."/>
            <person name="Daum C."/>
            <person name="Ezra D."/>
            <person name="Gonzalez J."/>
            <person name="Henrissat B."/>
            <person name="Kuo A."/>
            <person name="Liang C."/>
            <person name="Lipzen A."/>
            <person name="Lutzoni F."/>
            <person name="Magnuson J."/>
            <person name="Mondo S."/>
            <person name="Nolan M."/>
            <person name="Ohm R."/>
            <person name="Pangilinan J."/>
            <person name="Park H.-J."/>
            <person name="Ramirez L."/>
            <person name="Alfaro M."/>
            <person name="Sun H."/>
            <person name="Tritt A."/>
            <person name="Yoshinaga Y."/>
            <person name="Zwiers L.-H."/>
            <person name="Turgeon B."/>
            <person name="Goodwin S."/>
            <person name="Spatafora J."/>
            <person name="Crous P."/>
            <person name="Grigoriev I."/>
        </authorList>
    </citation>
    <scope>NUCLEOTIDE SEQUENCE</scope>
    <source>
        <strain evidence="1">CBS 113979</strain>
    </source>
</reference>
<gene>
    <name evidence="1" type="ORF">K402DRAFT_19317</name>
</gene>
<accession>A0A6G1H698</accession>
<keyword evidence="2" id="KW-1185">Reference proteome</keyword>
<proteinExistence type="predicted"/>
<name>A0A6G1H698_9PEZI</name>
<evidence type="ECO:0000313" key="1">
    <source>
        <dbReference type="EMBL" id="KAF1988753.1"/>
    </source>
</evidence>
<dbReference type="Proteomes" id="UP000800041">
    <property type="component" value="Unassembled WGS sequence"/>
</dbReference>
<sequence>MANSQWDDDTFEDIGQLLPLLEVIRLDFQIDYTFRSCLDELTWKALTTLTSLCPNIHTVHLGGIFRWNEWRPTLKLPTIRSIRISILQLGPDGPVSHRDIKALRDGLESTFPSLVELVADAFPGDALDEAHLYSRRSYTPTTSDSLGVAGEIAIFLVC</sequence>